<gene>
    <name evidence="3" type="ORF">COW36_18830</name>
</gene>
<organism evidence="3 4">
    <name type="scientific">bacterium (Candidatus Blackallbacteria) CG17_big_fil_post_rev_8_21_14_2_50_48_46</name>
    <dbReference type="NCBI Taxonomy" id="2014261"/>
    <lineage>
        <taxon>Bacteria</taxon>
        <taxon>Candidatus Blackallbacteria</taxon>
    </lineage>
</organism>
<reference evidence="3 4" key="1">
    <citation type="submission" date="2017-09" db="EMBL/GenBank/DDBJ databases">
        <title>Depth-based differentiation of microbial function through sediment-hosted aquifers and enrichment of novel symbionts in the deep terrestrial subsurface.</title>
        <authorList>
            <person name="Probst A.J."/>
            <person name="Ladd B."/>
            <person name="Jarett J.K."/>
            <person name="Geller-Mcgrath D.E."/>
            <person name="Sieber C.M."/>
            <person name="Emerson J.B."/>
            <person name="Anantharaman K."/>
            <person name="Thomas B.C."/>
            <person name="Malmstrom R."/>
            <person name="Stieglmeier M."/>
            <person name="Klingl A."/>
            <person name="Woyke T."/>
            <person name="Ryan C.M."/>
            <person name="Banfield J.F."/>
        </authorList>
    </citation>
    <scope>NUCLEOTIDE SEQUENCE [LARGE SCALE GENOMIC DNA]</scope>
    <source>
        <strain evidence="3">CG17_big_fil_post_rev_8_21_14_2_50_48_46</strain>
    </source>
</reference>
<evidence type="ECO:0000313" key="3">
    <source>
        <dbReference type="EMBL" id="PIW14982.1"/>
    </source>
</evidence>
<proteinExistence type="predicted"/>
<feature type="region of interest" description="Disordered" evidence="2">
    <location>
        <begin position="478"/>
        <end position="498"/>
    </location>
</feature>
<name>A0A2M7FZY4_9BACT</name>
<accession>A0A2M7FZY4</accession>
<evidence type="ECO:0000256" key="2">
    <source>
        <dbReference type="SAM" id="MobiDB-lite"/>
    </source>
</evidence>
<evidence type="ECO:0000256" key="1">
    <source>
        <dbReference type="SAM" id="Coils"/>
    </source>
</evidence>
<evidence type="ECO:0000313" key="4">
    <source>
        <dbReference type="Proteomes" id="UP000231019"/>
    </source>
</evidence>
<dbReference type="EMBL" id="PFFQ01000054">
    <property type="protein sequence ID" value="PIW14982.1"/>
    <property type="molecule type" value="Genomic_DNA"/>
</dbReference>
<dbReference type="AlphaFoldDB" id="A0A2M7FZY4"/>
<dbReference type="Proteomes" id="UP000231019">
    <property type="component" value="Unassembled WGS sequence"/>
</dbReference>
<comment type="caution">
    <text evidence="3">The sequence shown here is derived from an EMBL/GenBank/DDBJ whole genome shotgun (WGS) entry which is preliminary data.</text>
</comment>
<keyword evidence="1" id="KW-0175">Coiled coil</keyword>
<sequence length="498" mass="55488">MPNVNRNVFNAIQKAVQSESAISSSEFKQIQVAMAKDGIDSHEAATLDALQQGNSVEIHSSSQSLKLNPNSVQYPLFESETENFSLTKAELVKLAESSNQEIQSWYDQHPENRAQIREAFNQAFETATPEEQNKLEKLGTQLQRLQDRKNISSAERHYSQLSPEQISQEMLEKIAGPRDARQRPMALSKLAEDLRLLSFASKSSGGRQLEEKVYSALAKALEHRDPNGTRSIPAVELAEALSELKGPGSAQVKARMIKMAQDTENLSVAFKASEKKWVKGGISEMLLKSDPIGIANELEFQADRNRGKDSLLLNRSLDSIVEKNPENPDQAADTLGEILGNATREYADAILESPPDQKKIDKLSHQMGYLLRATEKTIEKLAKSEKAKVDQGAFIAKVFSKGVSKLSGVKGIETLLNKGIDTQAKREKNQVENWQKGIVSSYQVLMNQIFMAHEPGGGSATEDVEEFQQRQNNFETAFQKGYDNHLREETPLVPRTHR</sequence>
<protein>
    <submittedName>
        <fullName evidence="3">Uncharacterized protein</fullName>
    </submittedName>
</protein>
<feature type="coiled-coil region" evidence="1">
    <location>
        <begin position="128"/>
        <end position="155"/>
    </location>
</feature>